<dbReference type="PANTHER" id="PTHR23028">
    <property type="entry name" value="ACETYLTRANSFERASE"/>
    <property type="match status" value="1"/>
</dbReference>
<feature type="transmembrane region" description="Helical" evidence="1">
    <location>
        <begin position="190"/>
        <end position="207"/>
    </location>
</feature>
<sequence length="379" mass="44088">MGIKKNIFFGGLNELRAIAALSVILHHIELFKHRDKIESLFDSEYTLYWIEHLGKNGVYLFFVLSGFLITYLLLSEKEKNSTINLKKFYLRRIFRIWPLYYIILFISFIIVPLLTFIFPLFSITPSYYHLIKDSSNYDLKSFLLYFTFLPNFAVKAGKILAGASQSWSVGVEEQFYIIWPIIISFCNRKTMLLVFLSILAVFAVINLQFPNSLIGIIVTIIPFEFMAIGALGGYFYYKNTEEITQYTKSNILYAGVLLLIAILISIPVFKLYIQNIILGFVFLLLIIISINSSNKAVLRSRYFSSLGTISYGIYMYHPLIMFLIFPVFYKLLIFYNNIFVFNIGVFMFIPGITILVSYGSYRYIEKKFIDIKDSKFKTL</sequence>
<dbReference type="GO" id="GO:0009103">
    <property type="term" value="P:lipopolysaccharide biosynthetic process"/>
    <property type="evidence" value="ECO:0007669"/>
    <property type="project" value="TreeGrafter"/>
</dbReference>
<dbReference type="Proteomes" id="UP000316437">
    <property type="component" value="Unassembled WGS sequence"/>
</dbReference>
<comment type="caution">
    <text evidence="3">The sequence shown here is derived from an EMBL/GenBank/DDBJ whole genome shotgun (WGS) entry which is preliminary data.</text>
</comment>
<dbReference type="GO" id="GO:0016747">
    <property type="term" value="F:acyltransferase activity, transferring groups other than amino-acyl groups"/>
    <property type="evidence" value="ECO:0007669"/>
    <property type="project" value="InterPro"/>
</dbReference>
<keyword evidence="1" id="KW-0472">Membrane</keyword>
<evidence type="ECO:0000313" key="3">
    <source>
        <dbReference type="EMBL" id="TQM19245.1"/>
    </source>
</evidence>
<dbReference type="AlphaFoldDB" id="A0A543ECE8"/>
<feature type="transmembrane region" description="Helical" evidence="1">
    <location>
        <begin position="96"/>
        <end position="122"/>
    </location>
</feature>
<dbReference type="PANTHER" id="PTHR23028:SF53">
    <property type="entry name" value="ACYL_TRANSF_3 DOMAIN-CONTAINING PROTEIN"/>
    <property type="match status" value="1"/>
</dbReference>
<proteinExistence type="predicted"/>
<keyword evidence="4" id="KW-1185">Reference proteome</keyword>
<reference evidence="3 4" key="1">
    <citation type="submission" date="2019-06" db="EMBL/GenBank/DDBJ databases">
        <title>Sorghum-associated microbial communities from plants grown in Nebraska, USA.</title>
        <authorList>
            <person name="Schachtman D."/>
        </authorList>
    </citation>
    <scope>NUCLEOTIDE SEQUENCE [LARGE SCALE GENOMIC DNA]</scope>
    <source>
        <strain evidence="3 4">110</strain>
    </source>
</reference>
<evidence type="ECO:0000259" key="2">
    <source>
        <dbReference type="Pfam" id="PF01757"/>
    </source>
</evidence>
<feature type="transmembrane region" description="Helical" evidence="1">
    <location>
        <begin position="338"/>
        <end position="358"/>
    </location>
</feature>
<feature type="transmembrane region" description="Helical" evidence="1">
    <location>
        <begin position="142"/>
        <end position="161"/>
    </location>
</feature>
<evidence type="ECO:0000313" key="4">
    <source>
        <dbReference type="Proteomes" id="UP000316437"/>
    </source>
</evidence>
<dbReference type="EMBL" id="VFPD01000002">
    <property type="protein sequence ID" value="TQM19245.1"/>
    <property type="molecule type" value="Genomic_DNA"/>
</dbReference>
<feature type="transmembrane region" description="Helical" evidence="1">
    <location>
        <begin position="57"/>
        <end position="75"/>
    </location>
</feature>
<dbReference type="GO" id="GO:0016020">
    <property type="term" value="C:membrane"/>
    <property type="evidence" value="ECO:0007669"/>
    <property type="project" value="TreeGrafter"/>
</dbReference>
<name>A0A543ECE8_9FLAO</name>
<dbReference type="RefSeq" id="WP_142018429.1">
    <property type="nucleotide sequence ID" value="NZ_VFPD01000002.1"/>
</dbReference>
<feature type="transmembrane region" description="Helical" evidence="1">
    <location>
        <begin position="311"/>
        <end position="332"/>
    </location>
</feature>
<feature type="transmembrane region" description="Helical" evidence="1">
    <location>
        <begin position="213"/>
        <end position="237"/>
    </location>
</feature>
<feature type="transmembrane region" description="Helical" evidence="1">
    <location>
        <begin position="249"/>
        <end position="266"/>
    </location>
</feature>
<keyword evidence="1" id="KW-0812">Transmembrane</keyword>
<dbReference type="Pfam" id="PF01757">
    <property type="entry name" value="Acyl_transf_3"/>
    <property type="match status" value="1"/>
</dbReference>
<organism evidence="3 4">
    <name type="scientific">Chryseobacterium aquifrigidense</name>
    <dbReference type="NCBI Taxonomy" id="558021"/>
    <lineage>
        <taxon>Bacteria</taxon>
        <taxon>Pseudomonadati</taxon>
        <taxon>Bacteroidota</taxon>
        <taxon>Flavobacteriia</taxon>
        <taxon>Flavobacteriales</taxon>
        <taxon>Weeksellaceae</taxon>
        <taxon>Chryseobacterium group</taxon>
        <taxon>Chryseobacterium</taxon>
    </lineage>
</organism>
<dbReference type="InterPro" id="IPR050879">
    <property type="entry name" value="Acyltransferase_3"/>
</dbReference>
<feature type="transmembrane region" description="Helical" evidence="1">
    <location>
        <begin position="272"/>
        <end position="290"/>
    </location>
</feature>
<protein>
    <submittedName>
        <fullName evidence="3">Peptidoglycan/LPS O-acetylase OafA/YrhL</fullName>
    </submittedName>
</protein>
<gene>
    <name evidence="3" type="ORF">FB551_3640</name>
</gene>
<accession>A0A543ECE8</accession>
<feature type="domain" description="Acyltransferase 3" evidence="2">
    <location>
        <begin position="11"/>
        <end position="355"/>
    </location>
</feature>
<dbReference type="InterPro" id="IPR002656">
    <property type="entry name" value="Acyl_transf_3_dom"/>
</dbReference>
<keyword evidence="1" id="KW-1133">Transmembrane helix</keyword>
<evidence type="ECO:0000256" key="1">
    <source>
        <dbReference type="SAM" id="Phobius"/>
    </source>
</evidence>